<dbReference type="AlphaFoldDB" id="K0QYY5"/>
<accession>K0QYY5</accession>
<proteinExistence type="predicted"/>
<comment type="caution">
    <text evidence="1">The sequence shown here is derived from an EMBL/GenBank/DDBJ whole genome shotgun (WGS) entry which is preliminary data.</text>
</comment>
<keyword evidence="2" id="KW-1185">Reference proteome</keyword>
<protein>
    <submittedName>
        <fullName evidence="1">Uncharacterized protein</fullName>
    </submittedName>
</protein>
<evidence type="ECO:0000313" key="1">
    <source>
        <dbReference type="EMBL" id="EJK44583.1"/>
    </source>
</evidence>
<name>K0QYY5_THAOC</name>
<sequence length="76" mass="8332">WLEHVISNDKVGSSNLLSGVLIMATLREMKLSAPSANSEGYPDMILPNELRSNACNANYTYFNSELTFMSPFSSVG</sequence>
<reference evidence="1 2" key="1">
    <citation type="journal article" date="2012" name="Genome Biol.">
        <title>Genome and low-iron response of an oceanic diatom adapted to chronic iron limitation.</title>
        <authorList>
            <person name="Lommer M."/>
            <person name="Specht M."/>
            <person name="Roy A.S."/>
            <person name="Kraemer L."/>
            <person name="Andreson R."/>
            <person name="Gutowska M.A."/>
            <person name="Wolf J."/>
            <person name="Bergner S.V."/>
            <person name="Schilhabel M.B."/>
            <person name="Klostermeier U.C."/>
            <person name="Beiko R.G."/>
            <person name="Rosenstiel P."/>
            <person name="Hippler M."/>
            <person name="Laroche J."/>
        </authorList>
    </citation>
    <scope>NUCLEOTIDE SEQUENCE [LARGE SCALE GENOMIC DNA]</scope>
    <source>
        <strain evidence="1 2">CCMP1005</strain>
    </source>
</reference>
<gene>
    <name evidence="1" type="ORF">THAOC_36868</name>
</gene>
<evidence type="ECO:0000313" key="2">
    <source>
        <dbReference type="Proteomes" id="UP000266841"/>
    </source>
</evidence>
<feature type="non-terminal residue" evidence="1">
    <location>
        <position position="1"/>
    </location>
</feature>
<dbReference type="EMBL" id="AGNL01049497">
    <property type="protein sequence ID" value="EJK44583.1"/>
    <property type="molecule type" value="Genomic_DNA"/>
</dbReference>
<dbReference type="Proteomes" id="UP000266841">
    <property type="component" value="Unassembled WGS sequence"/>
</dbReference>
<organism evidence="1 2">
    <name type="scientific">Thalassiosira oceanica</name>
    <name type="common">Marine diatom</name>
    <dbReference type="NCBI Taxonomy" id="159749"/>
    <lineage>
        <taxon>Eukaryota</taxon>
        <taxon>Sar</taxon>
        <taxon>Stramenopiles</taxon>
        <taxon>Ochrophyta</taxon>
        <taxon>Bacillariophyta</taxon>
        <taxon>Coscinodiscophyceae</taxon>
        <taxon>Thalassiosirophycidae</taxon>
        <taxon>Thalassiosirales</taxon>
        <taxon>Thalassiosiraceae</taxon>
        <taxon>Thalassiosira</taxon>
    </lineage>
</organism>